<evidence type="ECO:0000313" key="1">
    <source>
        <dbReference type="EMBL" id="SVE63343.1"/>
    </source>
</evidence>
<proteinExistence type="predicted"/>
<feature type="non-terminal residue" evidence="1">
    <location>
        <position position="69"/>
    </location>
</feature>
<protein>
    <submittedName>
        <fullName evidence="1">Uncharacterized protein</fullName>
    </submittedName>
</protein>
<organism evidence="1">
    <name type="scientific">marine metagenome</name>
    <dbReference type="NCBI Taxonomy" id="408172"/>
    <lineage>
        <taxon>unclassified sequences</taxon>
        <taxon>metagenomes</taxon>
        <taxon>ecological metagenomes</taxon>
    </lineage>
</organism>
<name>A0A383F3V4_9ZZZZ</name>
<dbReference type="AlphaFoldDB" id="A0A383F3V4"/>
<gene>
    <name evidence="1" type="ORF">METZ01_LOCUS516197</name>
</gene>
<accession>A0A383F3V4</accession>
<sequence length="69" mass="7766">MSSFNDNYRFFSFVSLGILVLFLSTTTDVLANEVEEVLATNKHVWSVIKSQNSLIEGKVKINESSKPKN</sequence>
<reference evidence="1" key="1">
    <citation type="submission" date="2018-05" db="EMBL/GenBank/DDBJ databases">
        <authorList>
            <person name="Lanie J.A."/>
            <person name="Ng W.-L."/>
            <person name="Kazmierczak K.M."/>
            <person name="Andrzejewski T.M."/>
            <person name="Davidsen T.M."/>
            <person name="Wayne K.J."/>
            <person name="Tettelin H."/>
            <person name="Glass J.I."/>
            <person name="Rusch D."/>
            <person name="Podicherti R."/>
            <person name="Tsui H.-C.T."/>
            <person name="Winkler M.E."/>
        </authorList>
    </citation>
    <scope>NUCLEOTIDE SEQUENCE</scope>
</reference>
<dbReference type="EMBL" id="UINC01230990">
    <property type="protein sequence ID" value="SVE63343.1"/>
    <property type="molecule type" value="Genomic_DNA"/>
</dbReference>